<sequence length="392" mass="41553">MAIQIKDTTASFRFTVPTIVKFGCGTSEEIGSVVKELAVKQVLCIYDEGIKNSGIADQIINQLHLEELQVVAFEKVTANPTDSIVTEAAEFAKEHEVEAIIAIGGGSSIDCAKAVNILLTNPGSIHQYEGRDTVKIPTKPLIAIPTTSGTGSEVTAVTVITDSKKSRKMVIGGQHCGATIALVDPLLTVGLPPAVTAGTGMDALTHAIEAYISKGASVMTDINALKAIELISGNIYESTSSGTNIEARSNMLLGSLIAGVAFDSAGLGLVHAISHPISSHCGVPHGTANAILLPHVLAFNGVDERVRRQMRDIASSMGLPIHGIDDQEIVKSIVEKVTDLNHKVNIPRLREAGVKKENFTTIAEDALKERSMTFTPRTATKEDIMAILKNAY</sequence>
<dbReference type="InterPro" id="IPR056798">
    <property type="entry name" value="ADH_Fe_C"/>
</dbReference>
<dbReference type="SUPFAM" id="SSF56796">
    <property type="entry name" value="Dehydroquinate synthase-like"/>
    <property type="match status" value="1"/>
</dbReference>
<dbReference type="CDD" id="cd08551">
    <property type="entry name" value="Fe-ADH"/>
    <property type="match status" value="1"/>
</dbReference>
<evidence type="ECO:0000256" key="1">
    <source>
        <dbReference type="ARBA" id="ARBA00007358"/>
    </source>
</evidence>
<dbReference type="Gene3D" id="3.40.50.1970">
    <property type="match status" value="1"/>
</dbReference>
<protein>
    <submittedName>
        <fullName evidence="6">Iron-containing alcohol dehydrogenase family protein</fullName>
    </submittedName>
</protein>
<dbReference type="PANTHER" id="PTHR11496">
    <property type="entry name" value="ALCOHOL DEHYDROGENASE"/>
    <property type="match status" value="1"/>
</dbReference>
<dbReference type="PROSITE" id="PS00060">
    <property type="entry name" value="ADH_IRON_2"/>
    <property type="match status" value="1"/>
</dbReference>
<reference evidence="7" key="1">
    <citation type="journal article" date="2019" name="Int. J. Syst. Evol. Microbiol.">
        <title>The Global Catalogue of Microorganisms (GCM) 10K type strain sequencing project: providing services to taxonomists for standard genome sequencing and annotation.</title>
        <authorList>
            <consortium name="The Broad Institute Genomics Platform"/>
            <consortium name="The Broad Institute Genome Sequencing Center for Infectious Disease"/>
            <person name="Wu L."/>
            <person name="Ma J."/>
        </authorList>
    </citation>
    <scope>NUCLEOTIDE SEQUENCE [LARGE SCALE GENOMIC DNA]</scope>
    <source>
        <strain evidence="7">CGMCC 4.1434</strain>
    </source>
</reference>
<feature type="domain" description="Fe-containing alcohol dehydrogenase-like C-terminal" evidence="5">
    <location>
        <begin position="196"/>
        <end position="392"/>
    </location>
</feature>
<dbReference type="InterPro" id="IPR039697">
    <property type="entry name" value="Alcohol_dehydrogenase_Fe"/>
</dbReference>
<feature type="domain" description="Alcohol dehydrogenase iron-type/glycerol dehydrogenase GldA" evidence="4">
    <location>
        <begin position="17"/>
        <end position="185"/>
    </location>
</feature>
<evidence type="ECO:0000259" key="4">
    <source>
        <dbReference type="Pfam" id="PF00465"/>
    </source>
</evidence>
<dbReference type="Proteomes" id="UP001596109">
    <property type="component" value="Unassembled WGS sequence"/>
</dbReference>
<keyword evidence="3" id="KW-0520">NAD</keyword>
<accession>A0ABW0TKE3</accession>
<dbReference type="RefSeq" id="WP_381434942.1">
    <property type="nucleotide sequence ID" value="NZ_JBHSNO010000006.1"/>
</dbReference>
<keyword evidence="2" id="KW-0560">Oxidoreductase</keyword>
<dbReference type="PANTHER" id="PTHR11496:SF102">
    <property type="entry name" value="ALCOHOL DEHYDROGENASE 4"/>
    <property type="match status" value="1"/>
</dbReference>
<evidence type="ECO:0000256" key="3">
    <source>
        <dbReference type="ARBA" id="ARBA00023027"/>
    </source>
</evidence>
<dbReference type="InterPro" id="IPR001670">
    <property type="entry name" value="ADH_Fe/GldA"/>
</dbReference>
<dbReference type="Pfam" id="PF00465">
    <property type="entry name" value="Fe-ADH"/>
    <property type="match status" value="1"/>
</dbReference>
<evidence type="ECO:0000256" key="2">
    <source>
        <dbReference type="ARBA" id="ARBA00023002"/>
    </source>
</evidence>
<dbReference type="PROSITE" id="PS00913">
    <property type="entry name" value="ADH_IRON_1"/>
    <property type="match status" value="1"/>
</dbReference>
<keyword evidence="7" id="KW-1185">Reference proteome</keyword>
<organism evidence="6 7">
    <name type="scientific">Sporosarcina soli</name>
    <dbReference type="NCBI Taxonomy" id="334736"/>
    <lineage>
        <taxon>Bacteria</taxon>
        <taxon>Bacillati</taxon>
        <taxon>Bacillota</taxon>
        <taxon>Bacilli</taxon>
        <taxon>Bacillales</taxon>
        <taxon>Caryophanaceae</taxon>
        <taxon>Sporosarcina</taxon>
    </lineage>
</organism>
<name>A0ABW0TKE3_9BACL</name>
<dbReference type="Gene3D" id="1.20.1090.10">
    <property type="entry name" value="Dehydroquinate synthase-like - alpha domain"/>
    <property type="match status" value="1"/>
</dbReference>
<comment type="caution">
    <text evidence="6">The sequence shown here is derived from an EMBL/GenBank/DDBJ whole genome shotgun (WGS) entry which is preliminary data.</text>
</comment>
<dbReference type="Pfam" id="PF25137">
    <property type="entry name" value="ADH_Fe_C"/>
    <property type="match status" value="1"/>
</dbReference>
<evidence type="ECO:0000313" key="6">
    <source>
        <dbReference type="EMBL" id="MFC5589687.1"/>
    </source>
</evidence>
<comment type="similarity">
    <text evidence="1">Belongs to the iron-containing alcohol dehydrogenase family.</text>
</comment>
<dbReference type="InterPro" id="IPR018211">
    <property type="entry name" value="ADH_Fe_CS"/>
</dbReference>
<proteinExistence type="inferred from homology"/>
<dbReference type="EMBL" id="JBHSNO010000006">
    <property type="protein sequence ID" value="MFC5589687.1"/>
    <property type="molecule type" value="Genomic_DNA"/>
</dbReference>
<evidence type="ECO:0000313" key="7">
    <source>
        <dbReference type="Proteomes" id="UP001596109"/>
    </source>
</evidence>
<evidence type="ECO:0000259" key="5">
    <source>
        <dbReference type="Pfam" id="PF25137"/>
    </source>
</evidence>
<gene>
    <name evidence="6" type="ORF">ACFPRA_12345</name>
</gene>